<proteinExistence type="predicted"/>
<evidence type="ECO:0000313" key="1">
    <source>
        <dbReference type="EMBL" id="CAA9284021.1"/>
    </source>
</evidence>
<gene>
    <name evidence="1" type="ORF">AVDCRST_MAG95-3508</name>
</gene>
<protein>
    <submittedName>
        <fullName evidence="1">Acetate permease ActP (Cation/acetate symporter)</fullName>
    </submittedName>
</protein>
<reference evidence="1" key="1">
    <citation type="submission" date="2020-02" db="EMBL/GenBank/DDBJ databases">
        <authorList>
            <person name="Meier V. D."/>
        </authorList>
    </citation>
    <scope>NUCLEOTIDE SEQUENCE</scope>
    <source>
        <strain evidence="1">AVDCRST_MAG95</strain>
    </source>
</reference>
<feature type="non-terminal residue" evidence="1">
    <location>
        <position position="41"/>
    </location>
</feature>
<sequence>VCLKGRTWRLWWDWLFRLRPAPTFRLCLCLLSGNAPNRPLG</sequence>
<organism evidence="1">
    <name type="scientific">uncultured Adhaeribacter sp</name>
    <dbReference type="NCBI Taxonomy" id="448109"/>
    <lineage>
        <taxon>Bacteria</taxon>
        <taxon>Pseudomonadati</taxon>
        <taxon>Bacteroidota</taxon>
        <taxon>Cytophagia</taxon>
        <taxon>Cytophagales</taxon>
        <taxon>Hymenobacteraceae</taxon>
        <taxon>Adhaeribacter</taxon>
        <taxon>environmental samples</taxon>
    </lineage>
</organism>
<feature type="non-terminal residue" evidence="1">
    <location>
        <position position="1"/>
    </location>
</feature>
<name>A0A6J4JPC3_9BACT</name>
<accession>A0A6J4JPC3</accession>
<dbReference type="EMBL" id="CADCTJ010001105">
    <property type="protein sequence ID" value="CAA9284021.1"/>
    <property type="molecule type" value="Genomic_DNA"/>
</dbReference>
<dbReference type="AlphaFoldDB" id="A0A6J4JPC3"/>